<evidence type="ECO:0000313" key="1">
    <source>
        <dbReference type="EMBL" id="CUN16825.1"/>
    </source>
</evidence>
<protein>
    <submittedName>
        <fullName evidence="1">Uncharacterized protein</fullName>
    </submittedName>
</protein>
<organism evidence="1 2">
    <name type="scientific">Parabacteroides distasonis</name>
    <dbReference type="NCBI Taxonomy" id="823"/>
    <lineage>
        <taxon>Bacteria</taxon>
        <taxon>Pseudomonadati</taxon>
        <taxon>Bacteroidota</taxon>
        <taxon>Bacteroidia</taxon>
        <taxon>Bacteroidales</taxon>
        <taxon>Tannerellaceae</taxon>
        <taxon>Parabacteroides</taxon>
    </lineage>
</organism>
<dbReference type="AlphaFoldDB" id="A0A173US61"/>
<sequence>MEKKLYEYFSNVQLPSFLTIYDLLILSLTEKDCIVSFNWDSLLIQAYNRVAKITWNRPKILFLHGNVGAGVCKDCMTFGLIQNYCRKCGKPYNAVPLLYPVEQKDYNSDSFIRDQWSVAKYYISKAGKVTIFGYSAPSSDKEASEILKAAFSKHDGVHRLDAVEIIERPGFNANEISETWQYFFSLTNYHSDIVDSFYNSYLAQAPRRTLQYQYQQFIRGWWGQPKIHFSKQDTFESVETLLKPLLVNEEQGDYSII</sequence>
<name>A0A173US61_PARDI</name>
<dbReference type="EMBL" id="CYXP01000005">
    <property type="protein sequence ID" value="CUN16825.1"/>
    <property type="molecule type" value="Genomic_DNA"/>
</dbReference>
<dbReference type="Proteomes" id="UP000095591">
    <property type="component" value="Unassembled WGS sequence"/>
</dbReference>
<evidence type="ECO:0000313" key="2">
    <source>
        <dbReference type="Proteomes" id="UP000095591"/>
    </source>
</evidence>
<reference evidence="1 2" key="1">
    <citation type="submission" date="2015-09" db="EMBL/GenBank/DDBJ databases">
        <authorList>
            <consortium name="Pathogen Informatics"/>
        </authorList>
    </citation>
    <scope>NUCLEOTIDE SEQUENCE [LARGE SCALE GENOMIC DNA]</scope>
    <source>
        <strain evidence="1 2">2789STDY5608872</strain>
    </source>
</reference>
<gene>
    <name evidence="1" type="ORF">ERS852429_02245</name>
</gene>
<proteinExistence type="predicted"/>
<dbReference type="RefSeq" id="WP_229055237.1">
    <property type="nucleotide sequence ID" value="NZ_CP103256.1"/>
</dbReference>
<accession>A0A173US61</accession>